<gene>
    <name evidence="2" type="ORF">J2S42_007926</name>
</gene>
<dbReference type="InterPro" id="IPR006439">
    <property type="entry name" value="HAD-SF_hydro_IA"/>
</dbReference>
<dbReference type="CDD" id="cd07505">
    <property type="entry name" value="HAD_BPGM-like"/>
    <property type="match status" value="1"/>
</dbReference>
<organism evidence="2 3">
    <name type="scientific">Catenuloplanes indicus</name>
    <dbReference type="NCBI Taxonomy" id="137267"/>
    <lineage>
        <taxon>Bacteria</taxon>
        <taxon>Bacillati</taxon>
        <taxon>Actinomycetota</taxon>
        <taxon>Actinomycetes</taxon>
        <taxon>Micromonosporales</taxon>
        <taxon>Micromonosporaceae</taxon>
        <taxon>Catenuloplanes</taxon>
    </lineage>
</organism>
<dbReference type="Pfam" id="PF00702">
    <property type="entry name" value="Hydrolase"/>
    <property type="match status" value="1"/>
</dbReference>
<evidence type="ECO:0000313" key="2">
    <source>
        <dbReference type="EMBL" id="MDQ0371257.1"/>
    </source>
</evidence>
<dbReference type="InterPro" id="IPR051540">
    <property type="entry name" value="S-2-haloacid_dehalogenase"/>
</dbReference>
<dbReference type="Gene3D" id="3.40.50.1000">
    <property type="entry name" value="HAD superfamily/HAD-like"/>
    <property type="match status" value="1"/>
</dbReference>
<dbReference type="SUPFAM" id="SSF56784">
    <property type="entry name" value="HAD-like"/>
    <property type="match status" value="1"/>
</dbReference>
<dbReference type="EC" id="3.8.1.2" evidence="2"/>
<dbReference type="PANTHER" id="PTHR43316:SF3">
    <property type="entry name" value="HALOACID DEHALOGENASE, TYPE II (AFU_ORTHOLOGUE AFUA_2G07750)-RELATED"/>
    <property type="match status" value="1"/>
</dbReference>
<dbReference type="NCBIfam" id="TIGR01509">
    <property type="entry name" value="HAD-SF-IA-v3"/>
    <property type="match status" value="1"/>
</dbReference>
<dbReference type="InterPro" id="IPR023214">
    <property type="entry name" value="HAD_sf"/>
</dbReference>
<dbReference type="Proteomes" id="UP001240236">
    <property type="component" value="Unassembled WGS sequence"/>
</dbReference>
<dbReference type="NCBIfam" id="TIGR01549">
    <property type="entry name" value="HAD-SF-IA-v1"/>
    <property type="match status" value="1"/>
</dbReference>
<protein>
    <submittedName>
        <fullName evidence="2">2-haloacid dehalogenase/putative hydrolase of the HAD superfamily</fullName>
        <ecNumber evidence="2">3.8.1.2</ecNumber>
    </submittedName>
</protein>
<dbReference type="SFLD" id="SFLDS00003">
    <property type="entry name" value="Haloacid_Dehalogenase"/>
    <property type="match status" value="1"/>
</dbReference>
<accession>A0AAE3WA41</accession>
<dbReference type="PANTHER" id="PTHR43316">
    <property type="entry name" value="HYDROLASE, HALOACID DELAHOGENASE-RELATED"/>
    <property type="match status" value="1"/>
</dbReference>
<dbReference type="InterPro" id="IPR036412">
    <property type="entry name" value="HAD-like_sf"/>
</dbReference>
<keyword evidence="3" id="KW-1185">Reference proteome</keyword>
<name>A0AAE3WA41_9ACTN</name>
<comment type="caution">
    <text evidence="2">The sequence shown here is derived from an EMBL/GenBank/DDBJ whole genome shotgun (WGS) entry which is preliminary data.</text>
</comment>
<dbReference type="AlphaFoldDB" id="A0AAE3WA41"/>
<dbReference type="RefSeq" id="WP_307247886.1">
    <property type="nucleotide sequence ID" value="NZ_JAUSUZ010000001.1"/>
</dbReference>
<keyword evidence="1 2" id="KW-0378">Hydrolase</keyword>
<dbReference type="SFLD" id="SFLDG01129">
    <property type="entry name" value="C1.5:_HAD__Beta-PGM__Phosphata"/>
    <property type="match status" value="1"/>
</dbReference>
<dbReference type="Gene3D" id="1.10.150.750">
    <property type="match status" value="1"/>
</dbReference>
<dbReference type="PRINTS" id="PR00413">
    <property type="entry name" value="HADHALOGNASE"/>
</dbReference>
<reference evidence="2 3" key="1">
    <citation type="submission" date="2023-07" db="EMBL/GenBank/DDBJ databases">
        <title>Sequencing the genomes of 1000 actinobacteria strains.</title>
        <authorList>
            <person name="Klenk H.-P."/>
        </authorList>
    </citation>
    <scope>NUCLEOTIDE SEQUENCE [LARGE SCALE GENOMIC DNA]</scope>
    <source>
        <strain evidence="2 3">DSM 44709</strain>
    </source>
</reference>
<dbReference type="EMBL" id="JAUSUZ010000001">
    <property type="protein sequence ID" value="MDQ0371257.1"/>
    <property type="molecule type" value="Genomic_DNA"/>
</dbReference>
<dbReference type="GO" id="GO:0018784">
    <property type="term" value="F:(S)-2-haloacid dehalogenase activity"/>
    <property type="evidence" value="ECO:0007669"/>
    <property type="project" value="UniProtKB-EC"/>
</dbReference>
<evidence type="ECO:0000313" key="3">
    <source>
        <dbReference type="Proteomes" id="UP001240236"/>
    </source>
</evidence>
<proteinExistence type="predicted"/>
<evidence type="ECO:0000256" key="1">
    <source>
        <dbReference type="ARBA" id="ARBA00022801"/>
    </source>
</evidence>
<sequence length="225" mass="23213">MVRGVLLDFYGTVVEDDDEVMTAIAARVAAGATRPVTPEAVLHAWSRAYQAAADRVPFRPLRDCARDGLAAAMAEAGCTGDPAQLCAPQFAYWRTAPLRPGAREFLATLGVPVCLVSDADRSDLDAAIRLHGLEVAAVVCSEETGAYKPDPAMFAAGLAALGLTATEVVHVGDSLAADVAGAAAAGIPVAWINRHGRPAPPGVPLLAEVTGLAGLIGHPAFRLRS</sequence>